<organism evidence="1 2">
    <name type="scientific">Solanum commersonii</name>
    <name type="common">Commerson's wild potato</name>
    <name type="synonym">Commerson's nightshade</name>
    <dbReference type="NCBI Taxonomy" id="4109"/>
    <lineage>
        <taxon>Eukaryota</taxon>
        <taxon>Viridiplantae</taxon>
        <taxon>Streptophyta</taxon>
        <taxon>Embryophyta</taxon>
        <taxon>Tracheophyta</taxon>
        <taxon>Spermatophyta</taxon>
        <taxon>Magnoliopsida</taxon>
        <taxon>eudicotyledons</taxon>
        <taxon>Gunneridae</taxon>
        <taxon>Pentapetalae</taxon>
        <taxon>asterids</taxon>
        <taxon>lamiids</taxon>
        <taxon>Solanales</taxon>
        <taxon>Solanaceae</taxon>
        <taxon>Solanoideae</taxon>
        <taxon>Solaneae</taxon>
        <taxon>Solanum</taxon>
    </lineage>
</organism>
<sequence length="59" mass="7217">MIFWNIRAVNTQKYYERLIDLNRRHHYSFIALMEPFQDWVSLMPFVTVLGKFGCFGRME</sequence>
<dbReference type="AlphaFoldDB" id="A0A9J6A6X6"/>
<dbReference type="EMBL" id="JACXVP010000002">
    <property type="protein sequence ID" value="KAG5619980.1"/>
    <property type="molecule type" value="Genomic_DNA"/>
</dbReference>
<accession>A0A9J6A6X6</accession>
<comment type="caution">
    <text evidence="1">The sequence shown here is derived from an EMBL/GenBank/DDBJ whole genome shotgun (WGS) entry which is preliminary data.</text>
</comment>
<proteinExistence type="predicted"/>
<name>A0A9J6A6X6_SOLCO</name>
<evidence type="ECO:0000313" key="1">
    <source>
        <dbReference type="EMBL" id="KAG5619980.1"/>
    </source>
</evidence>
<gene>
    <name evidence="1" type="ORF">H5410_005198</name>
</gene>
<reference evidence="1 2" key="1">
    <citation type="submission" date="2020-09" db="EMBL/GenBank/DDBJ databases">
        <title>De no assembly of potato wild relative species, Solanum commersonii.</title>
        <authorList>
            <person name="Cho K."/>
        </authorList>
    </citation>
    <scope>NUCLEOTIDE SEQUENCE [LARGE SCALE GENOMIC DNA]</scope>
    <source>
        <strain evidence="1">LZ3.2</strain>
        <tissue evidence="1">Leaf</tissue>
    </source>
</reference>
<keyword evidence="2" id="KW-1185">Reference proteome</keyword>
<dbReference type="Proteomes" id="UP000824120">
    <property type="component" value="Chromosome 2"/>
</dbReference>
<evidence type="ECO:0000313" key="2">
    <source>
        <dbReference type="Proteomes" id="UP000824120"/>
    </source>
</evidence>
<protein>
    <submittedName>
        <fullName evidence="1">Uncharacterized protein</fullName>
    </submittedName>
</protein>